<feature type="region of interest" description="Disordered" evidence="1">
    <location>
        <begin position="1063"/>
        <end position="1099"/>
    </location>
</feature>
<feature type="region of interest" description="Disordered" evidence="1">
    <location>
        <begin position="2555"/>
        <end position="2601"/>
    </location>
</feature>
<protein>
    <submittedName>
        <fullName evidence="2">Uncharacterized protein</fullName>
    </submittedName>
</protein>
<feature type="region of interest" description="Disordered" evidence="1">
    <location>
        <begin position="2212"/>
        <end position="2261"/>
    </location>
</feature>
<feature type="compositionally biased region" description="Basic and acidic residues" evidence="1">
    <location>
        <begin position="898"/>
        <end position="921"/>
    </location>
</feature>
<feature type="compositionally biased region" description="Polar residues" evidence="1">
    <location>
        <begin position="1197"/>
        <end position="1222"/>
    </location>
</feature>
<evidence type="ECO:0000313" key="3">
    <source>
        <dbReference type="Proteomes" id="UP000284842"/>
    </source>
</evidence>
<feature type="compositionally biased region" description="Polar residues" evidence="1">
    <location>
        <begin position="496"/>
        <end position="505"/>
    </location>
</feature>
<feature type="compositionally biased region" description="Polar residues" evidence="1">
    <location>
        <begin position="2867"/>
        <end position="2888"/>
    </location>
</feature>
<feature type="compositionally biased region" description="Polar residues" evidence="1">
    <location>
        <begin position="656"/>
        <end position="671"/>
    </location>
</feature>
<feature type="region of interest" description="Disordered" evidence="1">
    <location>
        <begin position="1339"/>
        <end position="1434"/>
    </location>
</feature>
<feature type="region of interest" description="Disordered" evidence="1">
    <location>
        <begin position="33"/>
        <end position="53"/>
    </location>
</feature>
<dbReference type="Proteomes" id="UP000284842">
    <property type="component" value="Unassembled WGS sequence"/>
</dbReference>
<evidence type="ECO:0000313" key="2">
    <source>
        <dbReference type="EMBL" id="PPQ74616.1"/>
    </source>
</evidence>
<feature type="compositionally biased region" description="Low complexity" evidence="1">
    <location>
        <begin position="2569"/>
        <end position="2601"/>
    </location>
</feature>
<feature type="compositionally biased region" description="Polar residues" evidence="1">
    <location>
        <begin position="2322"/>
        <end position="2338"/>
    </location>
</feature>
<feature type="region of interest" description="Disordered" evidence="1">
    <location>
        <begin position="2322"/>
        <end position="2357"/>
    </location>
</feature>
<feature type="compositionally biased region" description="Low complexity" evidence="1">
    <location>
        <begin position="2252"/>
        <end position="2261"/>
    </location>
</feature>
<dbReference type="InParanoid" id="A0A409W7X6"/>
<feature type="compositionally biased region" description="Polar residues" evidence="1">
    <location>
        <begin position="2989"/>
        <end position="2999"/>
    </location>
</feature>
<feature type="compositionally biased region" description="Acidic residues" evidence="1">
    <location>
        <begin position="1077"/>
        <end position="1087"/>
    </location>
</feature>
<sequence length="2999" mass="317695">MTFSPSLPCRFPIDVIPSRITLTNPLLSLSLGLPTRTPPAPSSTGAGLAPSHPHSIPRIPSIRLIAATPSASGLSSSDASSSVTSFSKALEDSWEASAAAAKGSVPPVPTLLKKASSIAPKAKESVNGNGTGTGRMMRDEDTPKRRLVPKKSKLALGISAPSFALRDRSQDFSDVIRRVGVSGVGGGGGGGGAKGMGKGMGMGKSGSASLKGGFEIYVDPTVDDEIGEIVMVKKKKSRAGLDGMRWGVNANNNMNNSGGSVGRSAGGVLGEVTNVPKARDVDGIENVPKKEKEGLLKVKDDAKEKEKWWSIGRGRKDSKDEKERKKSMKPVEFIYEPPVPPRSRTPDLLSFTRPKLSKGPSSISPSTSTSATDSISRGRFNSLDSSILLGFGKSQDKAKDRKMSTPVLSPVTHDLEAVARSATPMMVFSDERAGSPAPMLGPTQVHGGERSNTPIPRSASPMPTPIARSTLPIPRVNSPVEHVSISQYPFAGMRSASATPSSTLNGLLAPPPSSLLTVPGQTGGNGKEKEGAQGSIALRAIRSVKSLARIGNWQGMEDDERGSGKEKKKGKKSKKEGEKTREEVREGEVGGEGGDGVKDGSGTVRVKKAKSGKSKSKGSKKDKEGGGEEESASLKGTIKRKVKKSLSKKDLRSLLPTSNNAEESRNSTSSFEIGHLTASPSPVKHRSVSGKVKEHDGSHGGSGNGSGEGKASTLGVKKRSILGLSVTMGGLGLGLPSTMRLQSMRSGSTASSICGGGATGAAAAAGNGGDKVPALVPEPNRLSVDSALALGVNQNGTRGRSGSVLSNASSGSSLRPVSTHSSASGCSSRQSCQSGGISSGGGSIYSTISGMLRRDSNASAMSGVGSAMSGVGSAMSGGGGSGGKARNSGASVRWSAEVLERERKEERRTSRESKHSVEGRRRGAIVSLFPELGEGEGEGEEVKVEAEAEVEVKDEVGVEGDVNENEKRNSASSDRSVSQPSTRSSMSSAFARRAGYPILTIEEATCDGHGYVSDSSAHAENSKEEWRRLAAAKLEKEREEARMVIGARETGRVTMMRLGMEGRMSGSSVEDGAMSEGDGDGEVEAEAEAATPVKKPRARPMSEQLLGKMRPKGMHEDEEGVLSILDAATNDLALLINNLDLCATPSTPGDLTPYKPSAPPSPLSSLERKRIEAKISMEFNSANGTFNTSQNTYTCSSNRTSGVPSPLANSKTLRGSMGSVSSLRPYAQSRGGATRSTTTPLLSHMGSLTGLNSGLERAESIASLRGKLRPAASRGDLKPAASITSLKPKASANFAAEAETVRLRPKKAAPALSSASNANDAAALIARPIKPWSDLLQTISPQKSSSSSSRSKSPTPVASSRPISPPSSASSTTGTFKPGHKRTMTPAPEPEPAPVFQPLRPATRPRKALPFGLQPSLMEKDASGSSAGEQSGEEDAFGQVITSPGFGVGLGSISKASVRSAVSAMSHVSRGSKGSTKSRASKESKGSVDEFGLNFANGGGGSLTPVFKRIFEDEQDRIEKERERKASVGASSFLSVEGASGRMEKRASTQSYMSISELTSRSVIINSASTISAPDATFGSSGLSGSTSSSHPTEFEISLPLNTSARRALGMSGTLGGGSNGSVYHSDGPVELNEDDEDSDVPEELKFILRGERREKVRASMAETVDFEKEEELDDHTDSNELEIGRREIDALTSGLSSPPPDLLLPNFRFTLNASPSHEIDLCSSPASSITDEDTKKSFDFTGELKKLNESGASDRRSFVEQLENAFRTPAKVDLRCGFGGDMSLEIPPVPALPLALKRLSESMRSGSGGSTTEASESFDEGLSLEESVESEAVRVAVVKRPSVEEVTQSIVLMNAEHGDEEKLVDVLQPSLMNKTSFMKTTSVEEKDSLAQSQSQSASQSQFDMFPSSTSQLLNAPEPTFDSIMDSDEHTGQIIVSDNSSDKARLSPGELNTSFKFGGLPPSLSGSTSSASSKNKEKDAEMDTMQLTLSDIIPPPAHARRLSEYSNSMDEEDSILKSIYAQIMAVPKPQHVLSKATESHPPSSFFGNAASNEEDVDMDSEYKRQSICKAVSRPASGISFAGFDSFDEVRRGFEFSGPRPTFYPPPLPTAAANRSIGTGGATRRVPHNRHESVFSIASVSSYGHCINSGSADPFEYGIPMPSLRERPSSEDMSSISMSITVDDTFAFLAGRPRRRVESDASTFSFHAPAAPVSSSFTRGHRRRESNMSVSSQAPPISLYNRSFGRHHHSRNDSSNSMSSFSFVRPSNVPGFRRQHGRDMSVDSIMSDFSGMHLGRPGVGEKMFDMGNDFLNAPLSAISASPENSFSASVSSNPGLNSHSNDDADTSEFNLDSQSQSHLQANRTSFEYDSLIDGTRDASSGLPEDSLFDKTGYNPRISMDGDSVFGHDEYSRRLYAPRQFRPLSMLSVNSVHSPVKEDDTLISMLGGGHVRRRSVGSIVDASPCARVEKRKHSTMLGAHLYKGYPTVEESPAKARIVESPHHVVPRIVEKPSIASTSSFHFGGDRMIDARHGLLERRSLEDSALVAEGEDISGFHAAPVFTRPAPKGRSRSSTCTTSSSGGDTPPLSASDGDGSSVSGGSQSSIDLGALNAMLANATHPVGPFSRPRARARARGAGHRRRYSNARMSRASVYETIEEEFVSSPSSSNRSSMISTSDASARSSLLQDCDVINETEKWKEGSPTTRLNGSAIYVVDSDTVSINSRPEESIWDDERGIVTLRKFYALKDEAKETVTESKRVWVDTPFSLYAIQSFQPPNNPALMQAMLEHSVQNYGPLPSELRPHRVRSRTSSRASPYPQARVSKSKSMEKNATVSPPPAPVPAPPMPATRPLATRPLNILKDRTVNANLPSANDSFHTIKGNKSSTASNAPSLDALKPFSPLVMDLDTQREKVFGASARPRVPSTTRRNALGWTKRSNGPTNGSKSSNGPKSSTGPKTSTGPGKENVIGTGLVATPGDNLRLNRPRPKTRATPASNARTIRI</sequence>
<accession>A0A409W7X6</accession>
<feature type="region of interest" description="Disordered" evidence="1">
    <location>
        <begin position="433"/>
        <end position="464"/>
    </location>
</feature>
<gene>
    <name evidence="2" type="ORF">CVT24_004162</name>
</gene>
<feature type="region of interest" description="Disordered" evidence="1">
    <location>
        <begin position="1197"/>
        <end position="1244"/>
    </location>
</feature>
<feature type="region of interest" description="Disordered" evidence="1">
    <location>
        <begin position="2616"/>
        <end position="2641"/>
    </location>
</feature>
<feature type="compositionally biased region" description="Low complexity" evidence="1">
    <location>
        <begin position="1340"/>
        <end position="1371"/>
    </location>
</feature>
<feature type="region of interest" description="Disordered" evidence="1">
    <location>
        <begin position="1613"/>
        <end position="1641"/>
    </location>
</feature>
<feature type="region of interest" description="Disordered" evidence="1">
    <location>
        <begin position="2796"/>
        <end position="2848"/>
    </location>
</feature>
<feature type="compositionally biased region" description="Acidic residues" evidence="1">
    <location>
        <begin position="1632"/>
        <end position="1641"/>
    </location>
</feature>
<feature type="compositionally biased region" description="Low complexity" evidence="1">
    <location>
        <begin position="1958"/>
        <end position="1973"/>
    </location>
</feature>
<feature type="region of interest" description="Disordered" evidence="1">
    <location>
        <begin position="874"/>
        <end position="989"/>
    </location>
</feature>
<feature type="compositionally biased region" description="Basic and acidic residues" evidence="1">
    <location>
        <begin position="575"/>
        <end position="588"/>
    </location>
</feature>
<reference evidence="2 3" key="1">
    <citation type="journal article" date="2018" name="Evol. Lett.">
        <title>Horizontal gene cluster transfer increased hallucinogenic mushroom diversity.</title>
        <authorList>
            <person name="Reynolds H.T."/>
            <person name="Vijayakumar V."/>
            <person name="Gluck-Thaler E."/>
            <person name="Korotkin H.B."/>
            <person name="Matheny P.B."/>
            <person name="Slot J.C."/>
        </authorList>
    </citation>
    <scope>NUCLEOTIDE SEQUENCE [LARGE SCALE GENOMIC DNA]</scope>
    <source>
        <strain evidence="2 3">2629</strain>
    </source>
</reference>
<feature type="region of interest" description="Disordered" evidence="1">
    <location>
        <begin position="1803"/>
        <end position="1826"/>
    </location>
</feature>
<feature type="compositionally biased region" description="Basic residues" evidence="1">
    <location>
        <begin position="605"/>
        <end position="618"/>
    </location>
</feature>
<feature type="compositionally biased region" description="Basic and acidic residues" evidence="1">
    <location>
        <begin position="940"/>
        <end position="956"/>
    </location>
</feature>
<feature type="compositionally biased region" description="Polar residues" evidence="1">
    <location>
        <begin position="970"/>
        <end position="980"/>
    </location>
</feature>
<organism evidence="2 3">
    <name type="scientific">Panaeolus cyanescens</name>
    <dbReference type="NCBI Taxonomy" id="181874"/>
    <lineage>
        <taxon>Eukaryota</taxon>
        <taxon>Fungi</taxon>
        <taxon>Dikarya</taxon>
        <taxon>Basidiomycota</taxon>
        <taxon>Agaricomycotina</taxon>
        <taxon>Agaricomycetes</taxon>
        <taxon>Agaricomycetidae</taxon>
        <taxon>Agaricales</taxon>
        <taxon>Agaricineae</taxon>
        <taxon>Galeropsidaceae</taxon>
        <taxon>Panaeolus</taxon>
    </lineage>
</organism>
<feature type="region of interest" description="Disordered" evidence="1">
    <location>
        <begin position="2867"/>
        <end position="2892"/>
    </location>
</feature>
<feature type="compositionally biased region" description="Basic and acidic residues" evidence="1">
    <location>
        <begin position="314"/>
        <end position="324"/>
    </location>
</feature>
<feature type="region of interest" description="Disordered" evidence="1">
    <location>
        <begin position="1465"/>
        <end position="1487"/>
    </location>
</feature>
<feature type="region of interest" description="Disordered" evidence="1">
    <location>
        <begin position="1883"/>
        <end position="1980"/>
    </location>
</feature>
<name>A0A409W7X6_9AGAR</name>
<feature type="region of interest" description="Disordered" evidence="1">
    <location>
        <begin position="117"/>
        <end position="142"/>
    </location>
</feature>
<feature type="compositionally biased region" description="Gly residues" evidence="1">
    <location>
        <begin position="699"/>
        <end position="708"/>
    </location>
</feature>
<feature type="compositionally biased region" description="Pro residues" evidence="1">
    <location>
        <begin position="2832"/>
        <end position="2845"/>
    </location>
</feature>
<feature type="compositionally biased region" description="Basic residues" evidence="1">
    <location>
        <begin position="637"/>
        <end position="646"/>
    </location>
</feature>
<feature type="region of interest" description="Disordered" evidence="1">
    <location>
        <begin position="495"/>
        <end position="535"/>
    </location>
</feature>
<feature type="compositionally biased region" description="Acidic residues" evidence="1">
    <location>
        <begin position="1817"/>
        <end position="1826"/>
    </location>
</feature>
<keyword evidence="3" id="KW-1185">Reference proteome</keyword>
<feature type="compositionally biased region" description="Low complexity" evidence="1">
    <location>
        <begin position="1891"/>
        <end position="1902"/>
    </location>
</feature>
<feature type="region of interest" description="Disordered" evidence="1">
    <location>
        <begin position="2911"/>
        <end position="2999"/>
    </location>
</feature>
<feature type="compositionally biased region" description="Low complexity" evidence="1">
    <location>
        <begin position="800"/>
        <end position="813"/>
    </location>
</feature>
<dbReference type="EMBL" id="NHTK01005740">
    <property type="protein sequence ID" value="PPQ74616.1"/>
    <property type="molecule type" value="Genomic_DNA"/>
</dbReference>
<feature type="compositionally biased region" description="Low complexity" evidence="1">
    <location>
        <begin position="821"/>
        <end position="836"/>
    </location>
</feature>
<feature type="region of interest" description="Disordered" evidence="1">
    <location>
        <begin position="793"/>
        <end position="839"/>
    </location>
</feature>
<proteinExistence type="predicted"/>
<feature type="region of interest" description="Disordered" evidence="1">
    <location>
        <begin position="547"/>
        <end position="712"/>
    </location>
</feature>
<feature type="region of interest" description="Disordered" evidence="1">
    <location>
        <begin position="314"/>
        <end position="378"/>
    </location>
</feature>
<feature type="compositionally biased region" description="Low complexity" evidence="1">
    <location>
        <begin position="360"/>
        <end position="375"/>
    </location>
</feature>
<dbReference type="OrthoDB" id="2563277at2759"/>
<feature type="compositionally biased region" description="Low complexity" evidence="1">
    <location>
        <begin position="2938"/>
        <end position="2954"/>
    </location>
</feature>
<comment type="caution">
    <text evidence="2">The sequence shown here is derived from an EMBL/GenBank/DDBJ whole genome shotgun (WGS) entry which is preliminary data.</text>
</comment>
<feature type="compositionally biased region" description="Polar residues" evidence="1">
    <location>
        <begin position="2346"/>
        <end position="2357"/>
    </location>
</feature>
<evidence type="ECO:0000256" key="1">
    <source>
        <dbReference type="SAM" id="MobiDB-lite"/>
    </source>
</evidence>
<dbReference type="STRING" id="181874.A0A409W7X6"/>
<feature type="compositionally biased region" description="Basic residues" evidence="1">
    <location>
        <begin position="2625"/>
        <end position="2641"/>
    </location>
</feature>